<accession>A0ACC2P0Y6</accession>
<proteinExistence type="predicted"/>
<dbReference type="EMBL" id="CM056742">
    <property type="protein sequence ID" value="KAJ8676758.1"/>
    <property type="molecule type" value="Genomic_DNA"/>
</dbReference>
<gene>
    <name evidence="1" type="ORF">QAD02_012545</name>
</gene>
<reference evidence="1" key="1">
    <citation type="submission" date="2023-04" db="EMBL/GenBank/DDBJ databases">
        <title>A chromosome-level genome assembly of the parasitoid wasp Eretmocerus hayati.</title>
        <authorList>
            <person name="Zhong Y."/>
            <person name="Liu S."/>
            <person name="Liu Y."/>
        </authorList>
    </citation>
    <scope>NUCLEOTIDE SEQUENCE</scope>
    <source>
        <strain evidence="1">ZJU_SS_LIU_2023</strain>
    </source>
</reference>
<organism evidence="1 2">
    <name type="scientific">Eretmocerus hayati</name>
    <dbReference type="NCBI Taxonomy" id="131215"/>
    <lineage>
        <taxon>Eukaryota</taxon>
        <taxon>Metazoa</taxon>
        <taxon>Ecdysozoa</taxon>
        <taxon>Arthropoda</taxon>
        <taxon>Hexapoda</taxon>
        <taxon>Insecta</taxon>
        <taxon>Pterygota</taxon>
        <taxon>Neoptera</taxon>
        <taxon>Endopterygota</taxon>
        <taxon>Hymenoptera</taxon>
        <taxon>Apocrita</taxon>
        <taxon>Proctotrupomorpha</taxon>
        <taxon>Chalcidoidea</taxon>
        <taxon>Aphelinidae</taxon>
        <taxon>Aphelininae</taxon>
        <taxon>Eretmocerus</taxon>
    </lineage>
</organism>
<sequence length="105" mass="11740">MSQGVDTNKKLEHLEEQERELLKRQAARRKSPTMRPQLVPYEKEDDGGHVSGSSRSCSPDLPLHNSDSEDDSCFDGSSEGDNDDEPSEFFEVTGENQIAINRTIS</sequence>
<comment type="caution">
    <text evidence="1">The sequence shown here is derived from an EMBL/GenBank/DDBJ whole genome shotgun (WGS) entry which is preliminary data.</text>
</comment>
<dbReference type="Proteomes" id="UP001239111">
    <property type="component" value="Chromosome 2"/>
</dbReference>
<keyword evidence="2" id="KW-1185">Reference proteome</keyword>
<protein>
    <submittedName>
        <fullName evidence="1">Uncharacterized protein</fullName>
    </submittedName>
</protein>
<evidence type="ECO:0000313" key="2">
    <source>
        <dbReference type="Proteomes" id="UP001239111"/>
    </source>
</evidence>
<name>A0ACC2P0Y6_9HYME</name>
<evidence type="ECO:0000313" key="1">
    <source>
        <dbReference type="EMBL" id="KAJ8676758.1"/>
    </source>
</evidence>